<evidence type="ECO:0000256" key="2">
    <source>
        <dbReference type="SAM" id="SignalP"/>
    </source>
</evidence>
<evidence type="ECO:0000313" key="5">
    <source>
        <dbReference type="EMBL" id="KAK8588999.1"/>
    </source>
</evidence>
<dbReference type="EMBL" id="JBBPBM010000004">
    <property type="protein sequence ID" value="KAK8588989.1"/>
    <property type="molecule type" value="Genomic_DNA"/>
</dbReference>
<dbReference type="EMBL" id="JBBPBM010000004">
    <property type="protein sequence ID" value="KAK8588999.1"/>
    <property type="molecule type" value="Genomic_DNA"/>
</dbReference>
<dbReference type="SUPFAM" id="SSF53474">
    <property type="entry name" value="alpha/beta-Hydrolases"/>
    <property type="match status" value="1"/>
</dbReference>
<comment type="similarity">
    <text evidence="1">Belongs to the peptidase S10 family.</text>
</comment>
<evidence type="ECO:0000313" key="4">
    <source>
        <dbReference type="EMBL" id="KAK8588996.1"/>
    </source>
</evidence>
<sequence>MEIHGIFLICSLFLALVVGVDGFPMNDLISKLPGQPDVNFRQFAGYIDVDDGAAGVSFFYYFVEAENDPMNQPLTVWLTGGPGCSAVGDSFSSAGPFITTKNARGLDRNLFSWNKVSNLLFIDSPIGAGWSYSNASGPYKNGDDSTKKLLVRFMQNWYEKYPNFKSKDLYVAGSSYAGHFVPNLANGLLDDNKQSKELKFNVKGIVLGNPMLRKKLDVLARYDFFYSLGLVDSVVYDTVKKECTAIDENNYSSKFQANWSSSCQMFFDSDYFIFYNSIFDPGYAGAKLFDAVRDPCVVNFTDLSLGNELTKVSKGVDMCTLMRADFYFNIPEVQKAFHGNRTNSRLPWKGCNTANFPFNYDDKNRDMLPVLKSLLQQSIPITIFSGDVDGAIPAVGTLKHLYKLAEEMNIKSTKEEAWSHEDKSNVSNPNRINDEIVLEVDWKKFLVRVTPNSVWFDEDDPSASLKMYHLLVPLKKLMAWLTPLLN</sequence>
<dbReference type="PANTHER" id="PTHR11802">
    <property type="entry name" value="SERINE PROTEASE FAMILY S10 SERINE CARBOXYPEPTIDASE"/>
    <property type="match status" value="1"/>
</dbReference>
<feature type="signal peptide" evidence="2">
    <location>
        <begin position="1"/>
        <end position="22"/>
    </location>
</feature>
<dbReference type="InterPro" id="IPR029058">
    <property type="entry name" value="AB_hydrolase_fold"/>
</dbReference>
<comment type="caution">
    <text evidence="4">The sequence shown here is derived from an EMBL/GenBank/DDBJ whole genome shotgun (WGS) entry which is preliminary data.</text>
</comment>
<evidence type="ECO:0000313" key="6">
    <source>
        <dbReference type="Proteomes" id="UP001472677"/>
    </source>
</evidence>
<dbReference type="Gene3D" id="3.40.50.1820">
    <property type="entry name" value="alpha/beta hydrolase"/>
    <property type="match status" value="1"/>
</dbReference>
<keyword evidence="6" id="KW-1185">Reference proteome</keyword>
<evidence type="ECO:0000313" key="3">
    <source>
        <dbReference type="EMBL" id="KAK8588989.1"/>
    </source>
</evidence>
<dbReference type="Pfam" id="PF00450">
    <property type="entry name" value="Peptidase_S10"/>
    <property type="match status" value="1"/>
</dbReference>
<evidence type="ECO:0008006" key="7">
    <source>
        <dbReference type="Google" id="ProtNLM"/>
    </source>
</evidence>
<name>A0ABR2FXK5_9ROSI</name>
<evidence type="ECO:0000256" key="1">
    <source>
        <dbReference type="ARBA" id="ARBA00009431"/>
    </source>
</evidence>
<feature type="chain" id="PRO_5045031607" description="Serine carboxypeptidase-like 44" evidence="2">
    <location>
        <begin position="23"/>
        <end position="486"/>
    </location>
</feature>
<dbReference type="Proteomes" id="UP001472677">
    <property type="component" value="Unassembled WGS sequence"/>
</dbReference>
<organism evidence="4 6">
    <name type="scientific">Hibiscus sabdariffa</name>
    <name type="common">roselle</name>
    <dbReference type="NCBI Taxonomy" id="183260"/>
    <lineage>
        <taxon>Eukaryota</taxon>
        <taxon>Viridiplantae</taxon>
        <taxon>Streptophyta</taxon>
        <taxon>Embryophyta</taxon>
        <taxon>Tracheophyta</taxon>
        <taxon>Spermatophyta</taxon>
        <taxon>Magnoliopsida</taxon>
        <taxon>eudicotyledons</taxon>
        <taxon>Gunneridae</taxon>
        <taxon>Pentapetalae</taxon>
        <taxon>rosids</taxon>
        <taxon>malvids</taxon>
        <taxon>Malvales</taxon>
        <taxon>Malvaceae</taxon>
        <taxon>Malvoideae</taxon>
        <taxon>Hibiscus</taxon>
    </lineage>
</organism>
<accession>A0ABR2FXK5</accession>
<keyword evidence="2" id="KW-0732">Signal</keyword>
<gene>
    <name evidence="3" type="ORF">V6N12_023398</name>
    <name evidence="4" type="ORF">V6N12_023405</name>
    <name evidence="5" type="ORF">V6N12_023408</name>
</gene>
<dbReference type="PANTHER" id="PTHR11802:SF227">
    <property type="entry name" value="SERINE CARBOXYPEPTIDASE-LIKE 41"/>
    <property type="match status" value="1"/>
</dbReference>
<dbReference type="InterPro" id="IPR001563">
    <property type="entry name" value="Peptidase_S10"/>
</dbReference>
<reference evidence="4 6" key="1">
    <citation type="journal article" date="2024" name="G3 (Bethesda)">
        <title>Genome assembly of Hibiscus sabdariffa L. provides insights into metabolisms of medicinal natural products.</title>
        <authorList>
            <person name="Kim T."/>
        </authorList>
    </citation>
    <scope>NUCLEOTIDE SEQUENCE [LARGE SCALE GENOMIC DNA]</scope>
    <source>
        <strain evidence="4">TK-2024</strain>
        <tissue evidence="4">Old leaves</tissue>
    </source>
</reference>
<protein>
    <recommendedName>
        <fullName evidence="7">Serine carboxypeptidase-like 44</fullName>
    </recommendedName>
</protein>
<dbReference type="EMBL" id="JBBPBM010000004">
    <property type="protein sequence ID" value="KAK8588996.1"/>
    <property type="molecule type" value="Genomic_DNA"/>
</dbReference>
<proteinExistence type="inferred from homology"/>
<dbReference type="PRINTS" id="PR00724">
    <property type="entry name" value="CRBOXYPTASEC"/>
</dbReference>